<dbReference type="AlphaFoldDB" id="A0AAV4S8P9"/>
<gene>
    <name evidence="1" type="ORF">CEXT_128481</name>
</gene>
<name>A0AAV4S8P9_CAEEX</name>
<dbReference type="EMBL" id="BPLR01009215">
    <property type="protein sequence ID" value="GIY30364.1"/>
    <property type="molecule type" value="Genomic_DNA"/>
</dbReference>
<dbReference type="Proteomes" id="UP001054945">
    <property type="component" value="Unassembled WGS sequence"/>
</dbReference>
<accession>A0AAV4S8P9</accession>
<reference evidence="1 2" key="1">
    <citation type="submission" date="2021-06" db="EMBL/GenBank/DDBJ databases">
        <title>Caerostris extrusa draft genome.</title>
        <authorList>
            <person name="Kono N."/>
            <person name="Arakawa K."/>
        </authorList>
    </citation>
    <scope>NUCLEOTIDE SEQUENCE [LARGE SCALE GENOMIC DNA]</scope>
</reference>
<comment type="caution">
    <text evidence="1">The sequence shown here is derived from an EMBL/GenBank/DDBJ whole genome shotgun (WGS) entry which is preliminary data.</text>
</comment>
<keyword evidence="2" id="KW-1185">Reference proteome</keyword>
<evidence type="ECO:0000313" key="2">
    <source>
        <dbReference type="Proteomes" id="UP001054945"/>
    </source>
</evidence>
<sequence>MCHLINIPLLQNHSQLKEEASSLREIDDIPLYTTLSLFKILSQNSPFYCSPNNTRGPSPHYSLVTSLKTNAPKISLPGLCST</sequence>
<proteinExistence type="predicted"/>
<protein>
    <submittedName>
        <fullName evidence="1">Uncharacterized protein</fullName>
    </submittedName>
</protein>
<organism evidence="1 2">
    <name type="scientific">Caerostris extrusa</name>
    <name type="common">Bark spider</name>
    <name type="synonym">Caerostris bankana</name>
    <dbReference type="NCBI Taxonomy" id="172846"/>
    <lineage>
        <taxon>Eukaryota</taxon>
        <taxon>Metazoa</taxon>
        <taxon>Ecdysozoa</taxon>
        <taxon>Arthropoda</taxon>
        <taxon>Chelicerata</taxon>
        <taxon>Arachnida</taxon>
        <taxon>Araneae</taxon>
        <taxon>Araneomorphae</taxon>
        <taxon>Entelegynae</taxon>
        <taxon>Araneoidea</taxon>
        <taxon>Araneidae</taxon>
        <taxon>Caerostris</taxon>
    </lineage>
</organism>
<evidence type="ECO:0000313" key="1">
    <source>
        <dbReference type="EMBL" id="GIY30364.1"/>
    </source>
</evidence>